<evidence type="ECO:0000313" key="9">
    <source>
        <dbReference type="EMBL" id="AEG60373.1"/>
    </source>
</evidence>
<evidence type="ECO:0000313" key="10">
    <source>
        <dbReference type="Proteomes" id="UP000009234"/>
    </source>
</evidence>
<evidence type="ECO:0000256" key="4">
    <source>
        <dbReference type="ARBA" id="ARBA00022692"/>
    </source>
</evidence>
<dbReference type="Pfam" id="PF00528">
    <property type="entry name" value="BPD_transp_1"/>
    <property type="match status" value="1"/>
</dbReference>
<dbReference type="PANTHER" id="PTHR43163">
    <property type="entry name" value="DIPEPTIDE TRANSPORT SYSTEM PERMEASE PROTEIN DPPB-RELATED"/>
    <property type="match status" value="1"/>
</dbReference>
<gene>
    <name evidence="9" type="ordered locus">Desru_2122</name>
</gene>
<reference evidence="9 10" key="2">
    <citation type="journal article" date="2012" name="Stand. Genomic Sci.">
        <title>Complete genome sequence of the sulfate-reducing firmicute Desulfotomaculum ruminis type strain (DL(T)).</title>
        <authorList>
            <person name="Spring S."/>
            <person name="Visser M."/>
            <person name="Lu M."/>
            <person name="Copeland A."/>
            <person name="Lapidus A."/>
            <person name="Lucas S."/>
            <person name="Cheng J.F."/>
            <person name="Han C."/>
            <person name="Tapia R."/>
            <person name="Goodwin L.A."/>
            <person name="Pitluck S."/>
            <person name="Ivanova N."/>
            <person name="Land M."/>
            <person name="Hauser L."/>
            <person name="Larimer F."/>
            <person name="Rohde M."/>
            <person name="Goker M."/>
            <person name="Detter J.C."/>
            <person name="Kyrpides N.C."/>
            <person name="Woyke T."/>
            <person name="Schaap P.J."/>
            <person name="Plugge C.M."/>
            <person name="Muyzer G."/>
            <person name="Kuever J."/>
            <person name="Pereira I.A."/>
            <person name="Parshina S.N."/>
            <person name="Bernier-Latmani R."/>
            <person name="Stams A.J."/>
            <person name="Klenk H.P."/>
        </authorList>
    </citation>
    <scope>NUCLEOTIDE SEQUENCE [LARGE SCALE GENOMIC DNA]</scope>
    <source>
        <strain evidence="10">ATCC 23193 / DSM 2154 / NCIB 8452 / DL</strain>
    </source>
</reference>
<keyword evidence="3" id="KW-1003">Cell membrane</keyword>
<dbReference type="KEGG" id="dru:Desru_2122"/>
<feature type="transmembrane region" description="Helical" evidence="7">
    <location>
        <begin position="258"/>
        <end position="283"/>
    </location>
</feature>
<dbReference type="InterPro" id="IPR045621">
    <property type="entry name" value="BPD_transp_1_N"/>
</dbReference>
<evidence type="ECO:0000259" key="8">
    <source>
        <dbReference type="PROSITE" id="PS50928"/>
    </source>
</evidence>
<evidence type="ECO:0000256" key="6">
    <source>
        <dbReference type="ARBA" id="ARBA00023136"/>
    </source>
</evidence>
<dbReference type="PROSITE" id="PS50928">
    <property type="entry name" value="ABC_TM1"/>
    <property type="match status" value="1"/>
</dbReference>
<feature type="transmembrane region" description="Helical" evidence="7">
    <location>
        <begin position="136"/>
        <end position="164"/>
    </location>
</feature>
<dbReference type="STRING" id="696281.Desru_2122"/>
<dbReference type="InterPro" id="IPR000515">
    <property type="entry name" value="MetI-like"/>
</dbReference>
<feature type="transmembrane region" description="Helical" evidence="7">
    <location>
        <begin position="303"/>
        <end position="329"/>
    </location>
</feature>
<dbReference type="SUPFAM" id="SSF161098">
    <property type="entry name" value="MetI-like"/>
    <property type="match status" value="1"/>
</dbReference>
<dbReference type="Pfam" id="PF19300">
    <property type="entry name" value="BPD_transp_1_N"/>
    <property type="match status" value="1"/>
</dbReference>
<dbReference type="CDD" id="cd06261">
    <property type="entry name" value="TM_PBP2"/>
    <property type="match status" value="1"/>
</dbReference>
<reference evidence="10" key="1">
    <citation type="submission" date="2011-05" db="EMBL/GenBank/DDBJ databases">
        <title>Complete sequence of Desulfotomaculum ruminis DSM 2154.</title>
        <authorList>
            <person name="Lucas S."/>
            <person name="Copeland A."/>
            <person name="Lapidus A."/>
            <person name="Cheng J.-F."/>
            <person name="Goodwin L."/>
            <person name="Pitluck S."/>
            <person name="Lu M."/>
            <person name="Detter J.C."/>
            <person name="Han C."/>
            <person name="Tapia R."/>
            <person name="Land M."/>
            <person name="Hauser L."/>
            <person name="Kyrpides N."/>
            <person name="Ivanova N."/>
            <person name="Mikhailova N."/>
            <person name="Pagani I."/>
            <person name="Stams A.J.M."/>
            <person name="Plugge C.M."/>
            <person name="Muyzer G."/>
            <person name="Kuever J."/>
            <person name="Parshina S.N."/>
            <person name="Ivanova A.E."/>
            <person name="Nazina T.N."/>
            <person name="Brambilla E."/>
            <person name="Spring S."/>
            <person name="Klenk H.-P."/>
            <person name="Woyke T."/>
        </authorList>
    </citation>
    <scope>NUCLEOTIDE SEQUENCE [LARGE SCALE GENOMIC DNA]</scope>
    <source>
        <strain evidence="10">ATCC 23193 / DSM 2154 / NCIB 8452 / DL</strain>
    </source>
</reference>
<dbReference type="GO" id="GO:0005886">
    <property type="term" value="C:plasma membrane"/>
    <property type="evidence" value="ECO:0007669"/>
    <property type="project" value="UniProtKB-SubCell"/>
</dbReference>
<protein>
    <submittedName>
        <fullName evidence="9">Binding-protein-dependent transport systems inner membrane component</fullName>
    </submittedName>
</protein>
<sequence length="339" mass="37255">MNLRNFILRRLLLSVFVLLGLSIVIFVISRVVPGDPARMALGPKAPQFAVDALRQEMHLDKPLTSQYVYWLKGVATGDLGKSLITKRPVVEDIKEFLPATLELALYAGLIMVLFSILFGALAAKYRDSWLDTFIRIMAYSGVAVPAFVLAVLFLLLFGYIWPIIPVLGRLSPGMEPTTITSLVTVDSLLTGNFAAFWDGFKHLILPALALAIGPLFQEARLIRSAMTDNMGKDYLAAATGYGISNRVIMQKYLLKPSLIPAVSVMGLDLAALMGNAFLVEVIFNWPGISRYGMTAMLQKDLNAISAVIIVFGLIFVLVNILVDFIVAYLDPRIRLGGKM</sequence>
<keyword evidence="2 7" id="KW-0813">Transport</keyword>
<keyword evidence="6 7" id="KW-0472">Membrane</keyword>
<feature type="transmembrane region" description="Helical" evidence="7">
    <location>
        <begin position="12"/>
        <end position="32"/>
    </location>
</feature>
<dbReference type="OrthoDB" id="9773221at2"/>
<dbReference type="Gene3D" id="1.10.3720.10">
    <property type="entry name" value="MetI-like"/>
    <property type="match status" value="1"/>
</dbReference>
<feature type="domain" description="ABC transmembrane type-1" evidence="8">
    <location>
        <begin position="97"/>
        <end position="326"/>
    </location>
</feature>
<evidence type="ECO:0000256" key="2">
    <source>
        <dbReference type="ARBA" id="ARBA00022448"/>
    </source>
</evidence>
<keyword evidence="4 7" id="KW-0812">Transmembrane</keyword>
<evidence type="ECO:0000256" key="3">
    <source>
        <dbReference type="ARBA" id="ARBA00022475"/>
    </source>
</evidence>
<comment type="subcellular location">
    <subcellularLocation>
        <location evidence="1 7">Cell membrane</location>
        <topology evidence="1 7">Multi-pass membrane protein</topology>
    </subcellularLocation>
</comment>
<dbReference type="RefSeq" id="WP_013842133.1">
    <property type="nucleotide sequence ID" value="NC_015589.1"/>
</dbReference>
<evidence type="ECO:0000256" key="5">
    <source>
        <dbReference type="ARBA" id="ARBA00022989"/>
    </source>
</evidence>
<dbReference type="HOGENOM" id="CLU_036879_0_3_9"/>
<organism evidence="9 10">
    <name type="scientific">Desulforamulus ruminis (strain ATCC 23193 / DSM 2154 / NCIMB 8452 / DL)</name>
    <name type="common">Desulfotomaculum ruminis</name>
    <dbReference type="NCBI Taxonomy" id="696281"/>
    <lineage>
        <taxon>Bacteria</taxon>
        <taxon>Bacillati</taxon>
        <taxon>Bacillota</taxon>
        <taxon>Clostridia</taxon>
        <taxon>Eubacteriales</taxon>
        <taxon>Peptococcaceae</taxon>
        <taxon>Desulforamulus</taxon>
    </lineage>
</organism>
<keyword evidence="10" id="KW-1185">Reference proteome</keyword>
<dbReference type="eggNOG" id="COG0601">
    <property type="taxonomic scope" value="Bacteria"/>
</dbReference>
<dbReference type="GO" id="GO:0055085">
    <property type="term" value="P:transmembrane transport"/>
    <property type="evidence" value="ECO:0007669"/>
    <property type="project" value="InterPro"/>
</dbReference>
<keyword evidence="5 7" id="KW-1133">Transmembrane helix</keyword>
<evidence type="ECO:0000256" key="7">
    <source>
        <dbReference type="RuleBase" id="RU363032"/>
    </source>
</evidence>
<feature type="transmembrane region" description="Helical" evidence="7">
    <location>
        <begin position="103"/>
        <end position="124"/>
    </location>
</feature>
<proteinExistence type="inferred from homology"/>
<dbReference type="Proteomes" id="UP000009234">
    <property type="component" value="Chromosome"/>
</dbReference>
<dbReference type="AlphaFoldDB" id="F6DK59"/>
<comment type="similarity">
    <text evidence="7">Belongs to the binding-protein-dependent transport system permease family.</text>
</comment>
<name>F6DK59_DESRL</name>
<evidence type="ECO:0000256" key="1">
    <source>
        <dbReference type="ARBA" id="ARBA00004651"/>
    </source>
</evidence>
<dbReference type="InterPro" id="IPR035906">
    <property type="entry name" value="MetI-like_sf"/>
</dbReference>
<dbReference type="EMBL" id="CP002780">
    <property type="protein sequence ID" value="AEG60373.1"/>
    <property type="molecule type" value="Genomic_DNA"/>
</dbReference>
<dbReference type="PANTHER" id="PTHR43163:SF6">
    <property type="entry name" value="DIPEPTIDE TRANSPORT SYSTEM PERMEASE PROTEIN DPPB-RELATED"/>
    <property type="match status" value="1"/>
</dbReference>
<accession>F6DK59</accession>